<keyword evidence="1" id="KW-0812">Transmembrane</keyword>
<name>A0A2P2QEC5_RHIMU</name>
<proteinExistence type="predicted"/>
<feature type="transmembrane region" description="Helical" evidence="1">
    <location>
        <begin position="6"/>
        <end position="26"/>
    </location>
</feature>
<accession>A0A2P2QEC5</accession>
<keyword evidence="1" id="KW-0472">Membrane</keyword>
<sequence>MLNHGITRYLLSTVFLCVFVLFINIVPMAHIEKNQSSWHYIRGIPFCQLHSGVRSRAALSLLY</sequence>
<organism evidence="2">
    <name type="scientific">Rhizophora mucronata</name>
    <name type="common">Asiatic mangrove</name>
    <dbReference type="NCBI Taxonomy" id="61149"/>
    <lineage>
        <taxon>Eukaryota</taxon>
        <taxon>Viridiplantae</taxon>
        <taxon>Streptophyta</taxon>
        <taxon>Embryophyta</taxon>
        <taxon>Tracheophyta</taxon>
        <taxon>Spermatophyta</taxon>
        <taxon>Magnoliopsida</taxon>
        <taxon>eudicotyledons</taxon>
        <taxon>Gunneridae</taxon>
        <taxon>Pentapetalae</taxon>
        <taxon>rosids</taxon>
        <taxon>fabids</taxon>
        <taxon>Malpighiales</taxon>
        <taxon>Rhizophoraceae</taxon>
        <taxon>Rhizophora</taxon>
    </lineage>
</organism>
<dbReference type="AlphaFoldDB" id="A0A2P2QEC5"/>
<dbReference type="EMBL" id="GGEC01084733">
    <property type="protein sequence ID" value="MBX65217.1"/>
    <property type="molecule type" value="Transcribed_RNA"/>
</dbReference>
<protein>
    <submittedName>
        <fullName evidence="2">Uncharacterized protein</fullName>
    </submittedName>
</protein>
<evidence type="ECO:0000256" key="1">
    <source>
        <dbReference type="SAM" id="Phobius"/>
    </source>
</evidence>
<reference evidence="2" key="1">
    <citation type="submission" date="2018-02" db="EMBL/GenBank/DDBJ databases">
        <title>Rhizophora mucronata_Transcriptome.</title>
        <authorList>
            <person name="Meera S.P."/>
            <person name="Sreeshan A."/>
            <person name="Augustine A."/>
        </authorList>
    </citation>
    <scope>NUCLEOTIDE SEQUENCE</scope>
    <source>
        <tissue evidence="2">Leaf</tissue>
    </source>
</reference>
<evidence type="ECO:0000313" key="2">
    <source>
        <dbReference type="EMBL" id="MBX65217.1"/>
    </source>
</evidence>
<keyword evidence="1" id="KW-1133">Transmembrane helix</keyword>